<organism evidence="1 2">
    <name type="scientific">Trichuris muris</name>
    <name type="common">Mouse whipworm</name>
    <dbReference type="NCBI Taxonomy" id="70415"/>
    <lineage>
        <taxon>Eukaryota</taxon>
        <taxon>Metazoa</taxon>
        <taxon>Ecdysozoa</taxon>
        <taxon>Nematoda</taxon>
        <taxon>Enoplea</taxon>
        <taxon>Dorylaimia</taxon>
        <taxon>Trichinellida</taxon>
        <taxon>Trichuridae</taxon>
        <taxon>Trichuris</taxon>
    </lineage>
</organism>
<dbReference type="AlphaFoldDB" id="A0A5S6Q997"/>
<dbReference type="Proteomes" id="UP000046395">
    <property type="component" value="Unassembled WGS sequence"/>
</dbReference>
<protein>
    <submittedName>
        <fullName evidence="2">Uncharacterized protein</fullName>
    </submittedName>
</protein>
<proteinExistence type="predicted"/>
<evidence type="ECO:0000313" key="2">
    <source>
        <dbReference type="WBParaSite" id="TMUE_1000003891.1"/>
    </source>
</evidence>
<name>A0A5S6Q997_TRIMR</name>
<keyword evidence="1" id="KW-1185">Reference proteome</keyword>
<reference evidence="2" key="1">
    <citation type="submission" date="2019-12" db="UniProtKB">
        <authorList>
            <consortium name="WormBaseParasite"/>
        </authorList>
    </citation>
    <scope>IDENTIFICATION</scope>
</reference>
<evidence type="ECO:0000313" key="1">
    <source>
        <dbReference type="Proteomes" id="UP000046395"/>
    </source>
</evidence>
<accession>A0A5S6Q997</accession>
<sequence length="70" mass="8248">MLALPEAKLFTPLLYLLFKIFPPYERRLHIARMQNFPKLKNPEQPSPKRFGCSMRLKLASLVIRSNCQMD</sequence>
<dbReference type="WBParaSite" id="TMUE_1000003891.1">
    <property type="protein sequence ID" value="TMUE_1000003891.1"/>
    <property type="gene ID" value="WBGene00290088"/>
</dbReference>